<keyword evidence="3" id="KW-0808">Transferase</keyword>
<dbReference type="Gene3D" id="3.40.50.1110">
    <property type="entry name" value="SGNH hydrolase"/>
    <property type="match status" value="1"/>
</dbReference>
<feature type="transmembrane region" description="Helical" evidence="8">
    <location>
        <begin position="242"/>
        <end position="259"/>
    </location>
</feature>
<evidence type="ECO:0000256" key="2">
    <source>
        <dbReference type="ARBA" id="ARBA00022475"/>
    </source>
</evidence>
<dbReference type="PANTHER" id="PTHR23028:SF53">
    <property type="entry name" value="ACYL_TRANSF_3 DOMAIN-CONTAINING PROTEIN"/>
    <property type="match status" value="1"/>
</dbReference>
<reference evidence="10 11" key="1">
    <citation type="submission" date="2024-01" db="EMBL/GenBank/DDBJ databases">
        <authorList>
            <person name="Botero Cardona J."/>
        </authorList>
    </citation>
    <scope>NUCLEOTIDE SEQUENCE [LARGE SCALE GENOMIC DNA]</scope>
    <source>
        <strain evidence="10 11">LMG 33000</strain>
    </source>
</reference>
<feature type="transmembrane region" description="Helical" evidence="8">
    <location>
        <begin position="178"/>
        <end position="199"/>
    </location>
</feature>
<evidence type="ECO:0000256" key="3">
    <source>
        <dbReference type="ARBA" id="ARBA00022679"/>
    </source>
</evidence>
<feature type="transmembrane region" description="Helical" evidence="8">
    <location>
        <begin position="73"/>
        <end position="94"/>
    </location>
</feature>
<dbReference type="InterPro" id="IPR050879">
    <property type="entry name" value="Acyltransferase_3"/>
</dbReference>
<feature type="transmembrane region" description="Helical" evidence="8">
    <location>
        <begin position="341"/>
        <end position="358"/>
    </location>
</feature>
<name>A0ABP0EMQ4_9LACO</name>
<feature type="transmembrane region" description="Helical" evidence="8">
    <location>
        <begin position="364"/>
        <end position="386"/>
    </location>
</feature>
<protein>
    <submittedName>
        <fullName evidence="10">Contains acyltransferase and SGNH-hydrolase domains (OafA)</fullName>
    </submittedName>
</protein>
<dbReference type="InterPro" id="IPR036514">
    <property type="entry name" value="SGNH_hydro_sf"/>
</dbReference>
<organism evidence="10 11">
    <name type="scientific">Eupransor demetentiae</name>
    <dbReference type="NCBI Taxonomy" id="3109584"/>
    <lineage>
        <taxon>Bacteria</taxon>
        <taxon>Bacillati</taxon>
        <taxon>Bacillota</taxon>
        <taxon>Bacilli</taxon>
        <taxon>Lactobacillales</taxon>
        <taxon>Lactobacillaceae</taxon>
        <taxon>Eupransor</taxon>
    </lineage>
</organism>
<feature type="transmembrane region" description="Helical" evidence="8">
    <location>
        <begin position="115"/>
        <end position="135"/>
    </location>
</feature>
<keyword evidence="2" id="KW-1003">Cell membrane</keyword>
<dbReference type="PANTHER" id="PTHR23028">
    <property type="entry name" value="ACETYLTRANSFERASE"/>
    <property type="match status" value="1"/>
</dbReference>
<feature type="transmembrane region" description="Helical" evidence="8">
    <location>
        <begin position="206"/>
        <end position="227"/>
    </location>
</feature>
<dbReference type="CDD" id="cd01840">
    <property type="entry name" value="SGNH_hydrolase_yrhL_like"/>
    <property type="match status" value="1"/>
</dbReference>
<feature type="transmembrane region" description="Helical" evidence="8">
    <location>
        <begin position="297"/>
        <end position="320"/>
    </location>
</feature>
<feature type="transmembrane region" description="Helical" evidence="8">
    <location>
        <begin position="46"/>
        <end position="67"/>
    </location>
</feature>
<evidence type="ECO:0000256" key="4">
    <source>
        <dbReference type="ARBA" id="ARBA00022692"/>
    </source>
</evidence>
<keyword evidence="4 8" id="KW-0812">Transmembrane</keyword>
<dbReference type="EMBL" id="CAWVOH010000001">
    <property type="protein sequence ID" value="CAK8053577.1"/>
    <property type="molecule type" value="Genomic_DNA"/>
</dbReference>
<feature type="transmembrane region" description="Helical" evidence="8">
    <location>
        <begin position="407"/>
        <end position="429"/>
    </location>
</feature>
<feature type="domain" description="Acyltransferase 3" evidence="9">
    <location>
        <begin position="48"/>
        <end position="378"/>
    </location>
</feature>
<evidence type="ECO:0000256" key="6">
    <source>
        <dbReference type="ARBA" id="ARBA00023136"/>
    </source>
</evidence>
<dbReference type="Pfam" id="PF01757">
    <property type="entry name" value="Acyl_transf_3"/>
    <property type="match status" value="1"/>
</dbReference>
<evidence type="ECO:0000256" key="8">
    <source>
        <dbReference type="SAM" id="Phobius"/>
    </source>
</evidence>
<sequence length="650" mass="73012">MNGKRLVSDKIDAFTIVEGESPITTQYTRRAQIHSAEPKKVRHNRYITGLDGLRALAVVGVILFHLMPSTVPGGWLGVPLFFVLSGYLITDLLIKEYDDTGHIRVGSFWLRRIRRLYPALVTMLVLTSLVIIFWAPSLLYNLRYNVLSNLAYVYNYWAMAHGQSYFDQFGGASPFTHLWSLSIEGQFYLFWPFIVLLLLKTRLRRGFVTLLLTLAAGGSALLMALLYQPENINRAYYGTDTRMFALLLGAALAFCWPASHLSNRLNLEMRSYLNIIGFIAILDTLLGFMVMGGQKIFTYQVGMFAMTLIMTVLVAVVAHPSSWFSHGLNKKILNYVGQRSYSIYLYQLPVFVFYEKFLPHYHFTWLNALVEVILVFVLSEISYRYVEALFRKPARLKAALIKLWGQPVRAFVLLGLLMILLFTLVINLARPQAGMAAPKTHLQKQLESNEAKIAANNKKAKSKQSAVQANQPLTSQQKALIASYGITEAQYRAFSQMDITAIGDSVMLDAAPSLQELNSKVVVNAQVGRQATDAINDLISQINSQGISSRLVIGLGTNGDIKESDIERLMAALPKNEKVYWANNYVVSKPWMTTNNQLLEKEAKKYSNFYVVDWADLVAGHGDWLASDGVHPGPTGNLNYTRAIVAKMTE</sequence>
<evidence type="ECO:0000313" key="10">
    <source>
        <dbReference type="EMBL" id="CAK8053577.1"/>
    </source>
</evidence>
<proteinExistence type="predicted"/>
<evidence type="ECO:0000313" key="11">
    <source>
        <dbReference type="Proteomes" id="UP001314241"/>
    </source>
</evidence>
<gene>
    <name evidence="10" type="ORF">R54876_GBNLAHCA_00134</name>
</gene>
<keyword evidence="7 10" id="KW-0012">Acyltransferase</keyword>
<comment type="caution">
    <text evidence="10">The sequence shown here is derived from an EMBL/GenBank/DDBJ whole genome shotgun (WGS) entry which is preliminary data.</text>
</comment>
<feature type="transmembrane region" description="Helical" evidence="8">
    <location>
        <begin position="271"/>
        <end position="291"/>
    </location>
</feature>
<dbReference type="GO" id="GO:0016746">
    <property type="term" value="F:acyltransferase activity"/>
    <property type="evidence" value="ECO:0007669"/>
    <property type="project" value="UniProtKB-KW"/>
</dbReference>
<dbReference type="InterPro" id="IPR002656">
    <property type="entry name" value="Acyl_transf_3_dom"/>
</dbReference>
<comment type="subcellular location">
    <subcellularLocation>
        <location evidence="1">Cell membrane</location>
        <topology evidence="1">Multi-pass membrane protein</topology>
    </subcellularLocation>
</comment>
<evidence type="ECO:0000259" key="9">
    <source>
        <dbReference type="Pfam" id="PF01757"/>
    </source>
</evidence>
<keyword evidence="11" id="KW-1185">Reference proteome</keyword>
<evidence type="ECO:0000256" key="1">
    <source>
        <dbReference type="ARBA" id="ARBA00004651"/>
    </source>
</evidence>
<evidence type="ECO:0000256" key="5">
    <source>
        <dbReference type="ARBA" id="ARBA00022989"/>
    </source>
</evidence>
<dbReference type="RefSeq" id="WP_349641139.1">
    <property type="nucleotide sequence ID" value="NZ_CAWVOH010000001.1"/>
</dbReference>
<evidence type="ECO:0000256" key="7">
    <source>
        <dbReference type="ARBA" id="ARBA00023315"/>
    </source>
</evidence>
<keyword evidence="5 8" id="KW-1133">Transmembrane helix</keyword>
<dbReference type="Proteomes" id="UP001314241">
    <property type="component" value="Unassembled WGS sequence"/>
</dbReference>
<dbReference type="SUPFAM" id="SSF52266">
    <property type="entry name" value="SGNH hydrolase"/>
    <property type="match status" value="1"/>
</dbReference>
<accession>A0ABP0EMQ4</accession>
<keyword evidence="6 8" id="KW-0472">Membrane</keyword>